<reference evidence="3" key="1">
    <citation type="submission" date="2013-11" db="EMBL/GenBank/DDBJ databases">
        <title>The genomic landscape of the Guanapo guppy.</title>
        <authorList>
            <person name="Kuenstner A."/>
            <person name="Dreyer C."/>
        </authorList>
    </citation>
    <scope>NUCLEOTIDE SEQUENCE</scope>
    <source>
        <strain evidence="3">Guanapo</strain>
    </source>
</reference>
<dbReference type="Pfam" id="PF00059">
    <property type="entry name" value="Lectin_C"/>
    <property type="match status" value="2"/>
</dbReference>
<feature type="domain" description="C-type lectin" evidence="1">
    <location>
        <begin position="183"/>
        <end position="305"/>
    </location>
</feature>
<proteinExistence type="predicted"/>
<accession>A0A3P9NP91</accession>
<dbReference type="InterPro" id="IPR016187">
    <property type="entry name" value="CTDL_fold"/>
</dbReference>
<evidence type="ECO:0000313" key="2">
    <source>
        <dbReference type="Ensembl" id="ENSPREP00000011390.1"/>
    </source>
</evidence>
<dbReference type="Ensembl" id="ENSPRET00000011518.1">
    <property type="protein sequence ID" value="ENSPREP00000011390.1"/>
    <property type="gene ID" value="ENSPREG00000007775.1"/>
</dbReference>
<dbReference type="InterPro" id="IPR001304">
    <property type="entry name" value="C-type_lectin-like"/>
</dbReference>
<dbReference type="AlphaFoldDB" id="A0A3P9NP91"/>
<dbReference type="PROSITE" id="PS50041">
    <property type="entry name" value="C_TYPE_LECTIN_2"/>
    <property type="match status" value="2"/>
</dbReference>
<evidence type="ECO:0000259" key="1">
    <source>
        <dbReference type="PROSITE" id="PS50041"/>
    </source>
</evidence>
<dbReference type="SMART" id="SM00034">
    <property type="entry name" value="CLECT"/>
    <property type="match status" value="2"/>
</dbReference>
<evidence type="ECO:0000313" key="3">
    <source>
        <dbReference type="Proteomes" id="UP000242638"/>
    </source>
</evidence>
<dbReference type="Bgee" id="ENSPREG00000007775">
    <property type="expression patterns" value="Expressed in head"/>
</dbReference>
<sequence length="386" mass="43666">MFQDFSSETFSLIFFNLIPADFHTDKFLQLLVFLFFPVNICHSFHLQVSVMMDVGLSLLMIAGLLDVSDLQSDQTIRQFRYVGLAKNWSDAQTYCRERFSDLAAILNAANGTEARQAAGTSRVWIGLSNGTWKWSWDENQLSPGSSMFTMWSFNEPQDRKCTLFSKTGFWSAKACGDLNDFLCYDGSSNSDVLVKQKMSWFDAQTYCRETHTDLTTIRDITKNYRVTSLLPDSTFSFQTFSMTPAAVAWIGLHRSDWVWSDGSSASYWPWATQATTEQADCVMMDSSSGSWFQQSCSDSFSFLCSEDVVPTATRALKIRLEAGSADLNDAAVQESILQQLRQKMEEQEVTEEVKLSWRIQPDGKVFHRQQEEAAPPACEAETCDSV</sequence>
<dbReference type="GeneTree" id="ENSGT01110000267425"/>
<name>A0A3P9NP91_POERE</name>
<protein>
    <submittedName>
        <fullName evidence="2">Macrophage mannose receptor 1-like</fullName>
    </submittedName>
</protein>
<dbReference type="PANTHER" id="PTHR45784:SF3">
    <property type="entry name" value="C-TYPE LECTIN DOMAIN FAMILY 4 MEMBER K-LIKE-RELATED"/>
    <property type="match status" value="1"/>
</dbReference>
<feature type="domain" description="C-type lectin" evidence="1">
    <location>
        <begin position="79"/>
        <end position="184"/>
    </location>
</feature>
<dbReference type="Gene3D" id="3.10.100.10">
    <property type="entry name" value="Mannose-Binding Protein A, subunit A"/>
    <property type="match status" value="2"/>
</dbReference>
<dbReference type="PANTHER" id="PTHR45784">
    <property type="entry name" value="C-TYPE LECTIN DOMAIN FAMILY 20 MEMBER A-RELATED"/>
    <property type="match status" value="1"/>
</dbReference>
<keyword evidence="3" id="KW-1185">Reference proteome</keyword>
<dbReference type="InterPro" id="IPR016186">
    <property type="entry name" value="C-type_lectin-like/link_sf"/>
</dbReference>
<reference evidence="2" key="2">
    <citation type="submission" date="2025-08" db="UniProtKB">
        <authorList>
            <consortium name="Ensembl"/>
        </authorList>
    </citation>
    <scope>IDENTIFICATION</scope>
    <source>
        <strain evidence="2">Guanapo</strain>
    </source>
</reference>
<dbReference type="SUPFAM" id="SSF56436">
    <property type="entry name" value="C-type lectin-like"/>
    <property type="match status" value="2"/>
</dbReference>
<reference evidence="2" key="3">
    <citation type="submission" date="2025-09" db="UniProtKB">
        <authorList>
            <consortium name="Ensembl"/>
        </authorList>
    </citation>
    <scope>IDENTIFICATION</scope>
    <source>
        <strain evidence="2">Guanapo</strain>
    </source>
</reference>
<organism evidence="2 3">
    <name type="scientific">Poecilia reticulata</name>
    <name type="common">Guppy</name>
    <name type="synonym">Acanthophacelus reticulatus</name>
    <dbReference type="NCBI Taxonomy" id="8081"/>
    <lineage>
        <taxon>Eukaryota</taxon>
        <taxon>Metazoa</taxon>
        <taxon>Chordata</taxon>
        <taxon>Craniata</taxon>
        <taxon>Vertebrata</taxon>
        <taxon>Euteleostomi</taxon>
        <taxon>Actinopterygii</taxon>
        <taxon>Neopterygii</taxon>
        <taxon>Teleostei</taxon>
        <taxon>Neoteleostei</taxon>
        <taxon>Acanthomorphata</taxon>
        <taxon>Ovalentaria</taxon>
        <taxon>Atherinomorphae</taxon>
        <taxon>Cyprinodontiformes</taxon>
        <taxon>Poeciliidae</taxon>
        <taxon>Poeciliinae</taxon>
        <taxon>Poecilia</taxon>
    </lineage>
</organism>
<dbReference type="Proteomes" id="UP000242638">
    <property type="component" value="Unassembled WGS sequence"/>
</dbReference>